<evidence type="ECO:0000256" key="10">
    <source>
        <dbReference type="ARBA" id="ARBA00022763"/>
    </source>
</evidence>
<evidence type="ECO:0000256" key="1">
    <source>
        <dbReference type="ARBA" id="ARBA00004496"/>
    </source>
</evidence>
<evidence type="ECO:0000256" key="11">
    <source>
        <dbReference type="ARBA" id="ARBA00022842"/>
    </source>
</evidence>
<evidence type="ECO:0000256" key="12">
    <source>
        <dbReference type="ARBA" id="ARBA00022932"/>
    </source>
</evidence>
<dbReference type="Pfam" id="PF11799">
    <property type="entry name" value="IMS_C"/>
    <property type="match status" value="1"/>
</dbReference>
<dbReference type="Gene3D" id="1.10.150.20">
    <property type="entry name" value="5' to 3' exonuclease, C-terminal subdomain"/>
    <property type="match status" value="1"/>
</dbReference>
<evidence type="ECO:0000259" key="17">
    <source>
        <dbReference type="PROSITE" id="PS50173"/>
    </source>
</evidence>
<sequence>MERRIIHIDMDAFFAQVEVRDNPSLKGKPVIIGGRASGRGVVSTASYEARKFGVHSAMPMAQAHQLCPDGYYVRPRLNHYREVSNDIMAIFKSYTDIVEPLSLDEAYLDVTELVRRDLSASTIAQYIQRDIYDKTHLTSSAGISYNKFLAKLASGMNKPSGRTVIHYDNAHDLLMSLPIGDFAGIGKVTEEKMKELGIHTGKDLHQYNQMELIQLFGKRGVSFYNKVRGIDESPVKPTRIRKSIGRETTFETDQNDDDFILNTIRKLSGEVANRADKHELAGRTITVKLKTHDFETLSKQTSSNTPVYDEVEIYNIAYDLYNALKDADTSIRLVGVSIGNLVSRTYRNLTIYDFI</sequence>
<feature type="domain" description="UmuC" evidence="17">
    <location>
        <begin position="5"/>
        <end position="186"/>
    </location>
</feature>
<name>A0A2T4PU65_9STAP</name>
<dbReference type="SUPFAM" id="SSF56672">
    <property type="entry name" value="DNA/RNA polymerases"/>
    <property type="match status" value="1"/>
</dbReference>
<evidence type="ECO:0000256" key="13">
    <source>
        <dbReference type="ARBA" id="ARBA00023125"/>
    </source>
</evidence>
<dbReference type="SUPFAM" id="SSF100879">
    <property type="entry name" value="Lesion bypass DNA polymerase (Y-family), little finger domain"/>
    <property type="match status" value="1"/>
</dbReference>
<keyword evidence="9 16" id="KW-0479">Metal-binding</keyword>
<reference evidence="18 19" key="1">
    <citation type="journal article" date="2016" name="Front. Microbiol.">
        <title>Comprehensive Phylogenetic Analysis of Bovine Non-aureus Staphylococci Species Based on Whole-Genome Sequencing.</title>
        <authorList>
            <person name="Naushad S."/>
            <person name="Barkema H.W."/>
            <person name="Luby C."/>
            <person name="Condas L.A."/>
            <person name="Nobrega D.B."/>
            <person name="Carson D.A."/>
            <person name="De Buck J."/>
        </authorList>
    </citation>
    <scope>NUCLEOTIDE SEQUENCE [LARGE SCALE GENOMIC DNA]</scope>
    <source>
        <strain evidence="18 19">SNUC 2204</strain>
    </source>
</reference>
<dbReference type="NCBIfam" id="NF002677">
    <property type="entry name" value="PRK02406.1"/>
    <property type="match status" value="1"/>
</dbReference>
<dbReference type="PANTHER" id="PTHR11076:SF33">
    <property type="entry name" value="DNA POLYMERASE KAPPA"/>
    <property type="match status" value="1"/>
</dbReference>
<evidence type="ECO:0000313" key="18">
    <source>
        <dbReference type="EMBL" id="PTI29950.1"/>
    </source>
</evidence>
<keyword evidence="6 16" id="KW-0808">Transferase</keyword>
<dbReference type="PANTHER" id="PTHR11076">
    <property type="entry name" value="DNA REPAIR POLYMERASE UMUC / TRANSFERASE FAMILY MEMBER"/>
    <property type="match status" value="1"/>
</dbReference>
<evidence type="ECO:0000256" key="6">
    <source>
        <dbReference type="ARBA" id="ARBA00022679"/>
    </source>
</evidence>
<dbReference type="OrthoDB" id="9808813at2"/>
<dbReference type="PROSITE" id="PS50173">
    <property type="entry name" value="UMUC"/>
    <property type="match status" value="1"/>
</dbReference>
<dbReference type="Gene3D" id="3.40.1170.60">
    <property type="match status" value="1"/>
</dbReference>
<dbReference type="GO" id="GO:0042276">
    <property type="term" value="P:error-prone translesion synthesis"/>
    <property type="evidence" value="ECO:0007669"/>
    <property type="project" value="TreeGrafter"/>
</dbReference>
<feature type="site" description="Substrate discrimination" evidence="16">
    <location>
        <position position="14"/>
    </location>
</feature>
<dbReference type="GO" id="GO:0005829">
    <property type="term" value="C:cytosol"/>
    <property type="evidence" value="ECO:0007669"/>
    <property type="project" value="TreeGrafter"/>
</dbReference>
<evidence type="ECO:0000256" key="9">
    <source>
        <dbReference type="ARBA" id="ARBA00022723"/>
    </source>
</evidence>
<dbReference type="InterPro" id="IPR001126">
    <property type="entry name" value="UmuC"/>
</dbReference>
<dbReference type="EC" id="2.7.7.7" evidence="16"/>
<gene>
    <name evidence="16" type="primary">dinB</name>
    <name evidence="18" type="ORF">BU072_05755</name>
</gene>
<evidence type="ECO:0000256" key="7">
    <source>
        <dbReference type="ARBA" id="ARBA00022695"/>
    </source>
</evidence>
<keyword evidence="10 16" id="KW-0227">DNA damage</keyword>
<comment type="catalytic activity">
    <reaction evidence="15 16">
        <text>DNA(n) + a 2'-deoxyribonucleoside 5'-triphosphate = DNA(n+1) + diphosphate</text>
        <dbReference type="Rhea" id="RHEA:22508"/>
        <dbReference type="Rhea" id="RHEA-COMP:17339"/>
        <dbReference type="Rhea" id="RHEA-COMP:17340"/>
        <dbReference type="ChEBI" id="CHEBI:33019"/>
        <dbReference type="ChEBI" id="CHEBI:61560"/>
        <dbReference type="ChEBI" id="CHEBI:173112"/>
        <dbReference type="EC" id="2.7.7.7"/>
    </reaction>
</comment>
<keyword evidence="8 16" id="KW-0235">DNA replication</keyword>
<evidence type="ECO:0000256" key="2">
    <source>
        <dbReference type="ARBA" id="ARBA00010945"/>
    </source>
</evidence>
<dbReference type="InterPro" id="IPR036775">
    <property type="entry name" value="DNA_pol_Y-fam_lit_finger_sf"/>
</dbReference>
<dbReference type="InterPro" id="IPR043128">
    <property type="entry name" value="Rev_trsase/Diguanyl_cyclase"/>
</dbReference>
<dbReference type="AlphaFoldDB" id="A0A2T4PU65"/>
<feature type="binding site" evidence="16">
    <location>
        <position position="104"/>
    </location>
    <ligand>
        <name>Mg(2+)</name>
        <dbReference type="ChEBI" id="CHEBI:18420"/>
    </ligand>
</feature>
<keyword evidence="4 16" id="KW-0515">Mutator protein</keyword>
<evidence type="ECO:0000256" key="3">
    <source>
        <dbReference type="ARBA" id="ARBA00011245"/>
    </source>
</evidence>
<comment type="caution">
    <text evidence="18">The sequence shown here is derived from an EMBL/GenBank/DDBJ whole genome shotgun (WGS) entry which is preliminary data.</text>
</comment>
<evidence type="ECO:0000256" key="5">
    <source>
        <dbReference type="ARBA" id="ARBA00022490"/>
    </source>
</evidence>
<dbReference type="InterPro" id="IPR017961">
    <property type="entry name" value="DNA_pol_Y-fam_little_finger"/>
</dbReference>
<evidence type="ECO:0000256" key="15">
    <source>
        <dbReference type="ARBA" id="ARBA00049244"/>
    </source>
</evidence>
<protein>
    <recommendedName>
        <fullName evidence="16">DNA polymerase IV</fullName>
        <shortName evidence="16">Pol IV</shortName>
        <ecNumber evidence="16">2.7.7.7</ecNumber>
    </recommendedName>
</protein>
<dbReference type="GO" id="GO:0003887">
    <property type="term" value="F:DNA-directed DNA polymerase activity"/>
    <property type="evidence" value="ECO:0007669"/>
    <property type="project" value="UniProtKB-UniRule"/>
</dbReference>
<comment type="function">
    <text evidence="16">Poorly processive, error-prone DNA polymerase involved in untargeted mutagenesis. Copies undamaged DNA at stalled replication forks, which arise in vivo from mismatched or misaligned primer ends. These misaligned primers can be extended by PolIV. Exhibits no 3'-5' exonuclease (proofreading) activity. May be involved in translesional synthesis, in conjunction with the beta clamp from PolIII.</text>
</comment>
<dbReference type="STRING" id="1167632.GCA_000286335_01458"/>
<comment type="subcellular location">
    <subcellularLocation>
        <location evidence="1 16">Cytoplasm</location>
    </subcellularLocation>
</comment>
<comment type="subunit">
    <text evidence="3 16">Monomer.</text>
</comment>
<comment type="similarity">
    <text evidence="2 16">Belongs to the DNA polymerase type-Y family.</text>
</comment>
<dbReference type="GO" id="GO:0003684">
    <property type="term" value="F:damaged DNA binding"/>
    <property type="evidence" value="ECO:0007669"/>
    <property type="project" value="InterPro"/>
</dbReference>
<feature type="active site" evidence="16">
    <location>
        <position position="105"/>
    </location>
</feature>
<dbReference type="Proteomes" id="UP000241209">
    <property type="component" value="Unassembled WGS sequence"/>
</dbReference>
<evidence type="ECO:0000256" key="4">
    <source>
        <dbReference type="ARBA" id="ARBA00022457"/>
    </source>
</evidence>
<dbReference type="InterPro" id="IPR050116">
    <property type="entry name" value="DNA_polymerase-Y"/>
</dbReference>
<dbReference type="Pfam" id="PF21999">
    <property type="entry name" value="IMS_HHH_1"/>
    <property type="match status" value="1"/>
</dbReference>
<evidence type="ECO:0000256" key="14">
    <source>
        <dbReference type="ARBA" id="ARBA00023204"/>
    </source>
</evidence>
<dbReference type="InterPro" id="IPR022880">
    <property type="entry name" value="DNApol_IV"/>
</dbReference>
<dbReference type="FunFam" id="3.30.1490.100:FF:000004">
    <property type="entry name" value="DNA polymerase IV"/>
    <property type="match status" value="1"/>
</dbReference>
<dbReference type="Gene3D" id="3.30.70.270">
    <property type="match status" value="1"/>
</dbReference>
<dbReference type="InterPro" id="IPR053848">
    <property type="entry name" value="IMS_HHH_1"/>
</dbReference>
<feature type="binding site" evidence="16">
    <location>
        <position position="9"/>
    </location>
    <ligand>
        <name>Mg(2+)</name>
        <dbReference type="ChEBI" id="CHEBI:18420"/>
    </ligand>
</feature>
<keyword evidence="14 16" id="KW-0234">DNA repair</keyword>
<dbReference type="NCBIfam" id="NF010731">
    <property type="entry name" value="PRK14133.1"/>
    <property type="match status" value="1"/>
</dbReference>
<dbReference type="EMBL" id="PZFK01000009">
    <property type="protein sequence ID" value="PTI29950.1"/>
    <property type="molecule type" value="Genomic_DNA"/>
</dbReference>
<dbReference type="RefSeq" id="WP_107536983.1">
    <property type="nucleotide sequence ID" value="NZ_BMDF01000006.1"/>
</dbReference>
<dbReference type="HAMAP" id="MF_01113">
    <property type="entry name" value="DNApol_IV"/>
    <property type="match status" value="1"/>
</dbReference>
<evidence type="ECO:0000313" key="19">
    <source>
        <dbReference type="Proteomes" id="UP000241209"/>
    </source>
</evidence>
<dbReference type="Pfam" id="PF00817">
    <property type="entry name" value="IMS"/>
    <property type="match status" value="1"/>
</dbReference>
<accession>A0A2T4PU65</accession>
<dbReference type="GO" id="GO:0000287">
    <property type="term" value="F:magnesium ion binding"/>
    <property type="evidence" value="ECO:0007669"/>
    <property type="project" value="UniProtKB-UniRule"/>
</dbReference>
<dbReference type="CDD" id="cd03586">
    <property type="entry name" value="PolY_Pol_IV_kappa"/>
    <property type="match status" value="1"/>
</dbReference>
<keyword evidence="5 16" id="KW-0963">Cytoplasm</keyword>
<dbReference type="FunFam" id="3.40.1170.60:FF:000001">
    <property type="entry name" value="DNA polymerase IV"/>
    <property type="match status" value="1"/>
</dbReference>
<evidence type="ECO:0000256" key="8">
    <source>
        <dbReference type="ARBA" id="ARBA00022705"/>
    </source>
</evidence>
<dbReference type="GO" id="GO:0006261">
    <property type="term" value="P:DNA-templated DNA replication"/>
    <property type="evidence" value="ECO:0007669"/>
    <property type="project" value="UniProtKB-UniRule"/>
</dbReference>
<dbReference type="InterPro" id="IPR043502">
    <property type="entry name" value="DNA/RNA_pol_sf"/>
</dbReference>
<dbReference type="Gene3D" id="3.30.1490.100">
    <property type="entry name" value="DNA polymerase, Y-family, little finger domain"/>
    <property type="match status" value="1"/>
</dbReference>
<proteinExistence type="inferred from homology"/>
<dbReference type="GO" id="GO:0009432">
    <property type="term" value="P:SOS response"/>
    <property type="evidence" value="ECO:0007669"/>
    <property type="project" value="TreeGrafter"/>
</dbReference>
<dbReference type="GeneID" id="64116896"/>
<comment type="cofactor">
    <cofactor evidence="16">
        <name>Mg(2+)</name>
        <dbReference type="ChEBI" id="CHEBI:18420"/>
    </cofactor>
    <text evidence="16">Binds 2 magnesium ions per subunit.</text>
</comment>
<evidence type="ECO:0000256" key="16">
    <source>
        <dbReference type="HAMAP-Rule" id="MF_01113"/>
    </source>
</evidence>
<keyword evidence="11 16" id="KW-0460">Magnesium</keyword>
<keyword evidence="12 16" id="KW-0239">DNA-directed DNA polymerase</keyword>
<organism evidence="18 19">
    <name type="scientific">Mammaliicoccus vitulinus</name>
    <dbReference type="NCBI Taxonomy" id="71237"/>
    <lineage>
        <taxon>Bacteria</taxon>
        <taxon>Bacillati</taxon>
        <taxon>Bacillota</taxon>
        <taxon>Bacilli</taxon>
        <taxon>Bacillales</taxon>
        <taxon>Staphylococcaceae</taxon>
        <taxon>Mammaliicoccus</taxon>
    </lineage>
</organism>
<dbReference type="GO" id="GO:0006281">
    <property type="term" value="P:DNA repair"/>
    <property type="evidence" value="ECO:0007669"/>
    <property type="project" value="UniProtKB-UniRule"/>
</dbReference>
<keyword evidence="13 16" id="KW-0238">DNA-binding</keyword>
<keyword evidence="7 16" id="KW-0548">Nucleotidyltransferase</keyword>